<evidence type="ECO:0000313" key="2">
    <source>
        <dbReference type="Proteomes" id="UP000000707"/>
    </source>
</evidence>
<organism evidence="2">
    <name type="scientific">Candida tenuis (strain ATCC 10573 / BCRC 21748 / CBS 615 / JCM 9827 / NBRC 10315 / NRRL Y-1498 / VKM Y-70)</name>
    <name type="common">Yeast</name>
    <name type="synonym">Yamadazyma tenuis</name>
    <dbReference type="NCBI Taxonomy" id="590646"/>
    <lineage>
        <taxon>Eukaryota</taxon>
        <taxon>Fungi</taxon>
        <taxon>Dikarya</taxon>
        <taxon>Ascomycota</taxon>
        <taxon>Saccharomycotina</taxon>
        <taxon>Pichiomycetes</taxon>
        <taxon>Debaryomycetaceae</taxon>
        <taxon>Yamadazyma</taxon>
    </lineage>
</organism>
<dbReference type="Proteomes" id="UP000000707">
    <property type="component" value="Unassembled WGS sequence"/>
</dbReference>
<dbReference type="EMBL" id="GL996528">
    <property type="protein sequence ID" value="EGV61206.1"/>
    <property type="molecule type" value="Genomic_DNA"/>
</dbReference>
<accession>G3BES3</accession>
<name>G3BES3_CANTC</name>
<proteinExistence type="predicted"/>
<keyword evidence="2" id="KW-1185">Reference proteome</keyword>
<dbReference type="EMBL" id="GL996528">
    <property type="protein sequence ID" value="EGV61205.1"/>
    <property type="molecule type" value="Genomic_DNA"/>
</dbReference>
<dbReference type="HOGENOM" id="CLU_1981370_0_0_1"/>
<dbReference type="AlphaFoldDB" id="G3BES3"/>
<reference evidence="1 2" key="1">
    <citation type="journal article" date="2011" name="Proc. Natl. Acad. Sci. U.S.A.">
        <title>Comparative genomics of xylose-fermenting fungi for enhanced biofuel production.</title>
        <authorList>
            <person name="Wohlbach D.J."/>
            <person name="Kuo A."/>
            <person name="Sato T.K."/>
            <person name="Potts K.M."/>
            <person name="Salamov A.A."/>
            <person name="LaButti K.M."/>
            <person name="Sun H."/>
            <person name="Clum A."/>
            <person name="Pangilinan J.L."/>
            <person name="Lindquist E.A."/>
            <person name="Lucas S."/>
            <person name="Lapidus A."/>
            <person name="Jin M."/>
            <person name="Gunawan C."/>
            <person name="Balan V."/>
            <person name="Dale B.E."/>
            <person name="Jeffries T.W."/>
            <person name="Zinkel R."/>
            <person name="Barry K.W."/>
            <person name="Grigoriev I.V."/>
            <person name="Gasch A.P."/>
        </authorList>
    </citation>
    <scope>NUCLEOTIDE SEQUENCE [LARGE SCALE GENOMIC DNA]</scope>
    <source>
        <strain evidence="1">ATCC 10573</strain>
        <strain evidence="2">ATCC 10573 / BCRC 21748 / CBS 615 / JCM 9827 / NBRC 10315 / NRRL Y-1498 / VKM Y-70</strain>
    </source>
</reference>
<evidence type="ECO:0000313" key="1">
    <source>
        <dbReference type="EMBL" id="EGV61206.1"/>
    </source>
</evidence>
<gene>
    <name evidence="1" type="ORF">CANTEDRAFT_116658</name>
</gene>
<protein>
    <submittedName>
        <fullName evidence="1">Uncharacterized protein</fullName>
    </submittedName>
</protein>
<sequence>MTGSTINCIAVMWPTPESTSDASELLEDVDSVDVDSVDVDSVDVDSEYVDSVDVDSDDVDDQMSVDTELEASSWLLPWCPAKAPAPRPDRKPPLLLPEERKRSVTELFKVWLKSRIAPLAIAKYKK</sequence>